<comment type="similarity">
    <text evidence="1">Belongs to the GST superfamily.</text>
</comment>
<dbReference type="PANTHER" id="PTHR44051">
    <property type="entry name" value="GLUTATHIONE S-TRANSFERASE-RELATED"/>
    <property type="match status" value="1"/>
</dbReference>
<dbReference type="InterPro" id="IPR004045">
    <property type="entry name" value="Glutathione_S-Trfase_N"/>
</dbReference>
<dbReference type="Gene3D" id="1.20.1050.10">
    <property type="match status" value="1"/>
</dbReference>
<dbReference type="InterPro" id="IPR036249">
    <property type="entry name" value="Thioredoxin-like_sf"/>
</dbReference>
<dbReference type="InterPro" id="IPR054416">
    <property type="entry name" value="GST_UstS-like_C"/>
</dbReference>
<evidence type="ECO:0000256" key="1">
    <source>
        <dbReference type="ARBA" id="ARBA00007409"/>
    </source>
</evidence>
<protein>
    <recommendedName>
        <fullName evidence="2">GST N-terminal domain-containing protein</fullName>
    </recommendedName>
</protein>
<sequence length="263" mass="29972">MAATIENPIIFYDIYSQNGPWSPSTYKTRLTLNYKRLPYRVEYLSIADIEPKLKELGVKPTSHNPFFQYTLPLIADPSSDPNGKPTYVIESFDIALYLDQKYPTPKYPTVIPSGTRALQKVATGYIMNAALHFGSVVLPCAVSRSNFLDEKGREYYIRTRKVIYGRDLREFLPEADENWAKSKENWEALGDQLDLGGRDGPFVMGGQISFADFAIGGVIQWVKKCEGGEMIRWKDMSTWQGGRWGTFWKEIERLEINSTEVVA</sequence>
<evidence type="ECO:0000259" key="2">
    <source>
        <dbReference type="PROSITE" id="PS50404"/>
    </source>
</evidence>
<dbReference type="Pfam" id="PF13409">
    <property type="entry name" value="GST_N_2"/>
    <property type="match status" value="1"/>
</dbReference>
<name>A0A8H3CY69_9AGAM</name>
<dbReference type="EMBL" id="CAJMXA010003533">
    <property type="protein sequence ID" value="CAE6501203.1"/>
    <property type="molecule type" value="Genomic_DNA"/>
</dbReference>
<dbReference type="Gene3D" id="3.40.30.10">
    <property type="entry name" value="Glutaredoxin"/>
    <property type="match status" value="1"/>
</dbReference>
<comment type="caution">
    <text evidence="3">The sequence shown here is derived from an EMBL/GenBank/DDBJ whole genome shotgun (WGS) entry which is preliminary data.</text>
</comment>
<evidence type="ECO:0000313" key="4">
    <source>
        <dbReference type="Proteomes" id="UP000663853"/>
    </source>
</evidence>
<feature type="domain" description="GST N-terminal" evidence="2">
    <location>
        <begin position="12"/>
        <end position="106"/>
    </location>
</feature>
<dbReference type="AlphaFoldDB" id="A0A8H3CY69"/>
<dbReference type="PANTHER" id="PTHR44051:SF8">
    <property type="entry name" value="GLUTATHIONE S-TRANSFERASE GSTA"/>
    <property type="match status" value="1"/>
</dbReference>
<gene>
    <name evidence="3" type="ORF">RDB_LOCUS112802</name>
</gene>
<accession>A0A8H3CY69</accession>
<dbReference type="SUPFAM" id="SSF52833">
    <property type="entry name" value="Thioredoxin-like"/>
    <property type="match status" value="1"/>
</dbReference>
<dbReference type="SUPFAM" id="SSF47616">
    <property type="entry name" value="GST C-terminal domain-like"/>
    <property type="match status" value="1"/>
</dbReference>
<dbReference type="Proteomes" id="UP000663853">
    <property type="component" value="Unassembled WGS sequence"/>
</dbReference>
<organism evidence="3 4">
    <name type="scientific">Rhizoctonia solani</name>
    <dbReference type="NCBI Taxonomy" id="456999"/>
    <lineage>
        <taxon>Eukaryota</taxon>
        <taxon>Fungi</taxon>
        <taxon>Dikarya</taxon>
        <taxon>Basidiomycota</taxon>
        <taxon>Agaricomycotina</taxon>
        <taxon>Agaricomycetes</taxon>
        <taxon>Cantharellales</taxon>
        <taxon>Ceratobasidiaceae</taxon>
        <taxon>Rhizoctonia</taxon>
    </lineage>
</organism>
<reference evidence="3" key="1">
    <citation type="submission" date="2021-01" db="EMBL/GenBank/DDBJ databases">
        <authorList>
            <person name="Kaushik A."/>
        </authorList>
    </citation>
    <scope>NUCLEOTIDE SEQUENCE</scope>
    <source>
        <strain evidence="3">AG6-10EEA</strain>
    </source>
</reference>
<proteinExistence type="inferred from homology"/>
<dbReference type="Pfam" id="PF22041">
    <property type="entry name" value="GST_C_7"/>
    <property type="match status" value="1"/>
</dbReference>
<dbReference type="InterPro" id="IPR036282">
    <property type="entry name" value="Glutathione-S-Trfase_C_sf"/>
</dbReference>
<evidence type="ECO:0000313" key="3">
    <source>
        <dbReference type="EMBL" id="CAE6501203.1"/>
    </source>
</evidence>
<dbReference type="PROSITE" id="PS50404">
    <property type="entry name" value="GST_NTER"/>
    <property type="match status" value="1"/>
</dbReference>